<gene>
    <name evidence="1" type="ORF">TVY486_1110430</name>
</gene>
<protein>
    <submittedName>
        <fullName evidence="1">Uncharacterized protein</fullName>
    </submittedName>
</protein>
<name>G0UCJ9_TRYVY</name>
<dbReference type="OMA" id="PLFPFVE"/>
<accession>G0UCJ9</accession>
<organism evidence="1">
    <name type="scientific">Trypanosoma vivax (strain Y486)</name>
    <dbReference type="NCBI Taxonomy" id="1055687"/>
    <lineage>
        <taxon>Eukaryota</taxon>
        <taxon>Discoba</taxon>
        <taxon>Euglenozoa</taxon>
        <taxon>Kinetoplastea</taxon>
        <taxon>Metakinetoplastina</taxon>
        <taxon>Trypanosomatida</taxon>
        <taxon>Trypanosomatidae</taxon>
        <taxon>Trypanosoma</taxon>
        <taxon>Duttonella</taxon>
    </lineage>
</organism>
<dbReference type="AlphaFoldDB" id="G0UCJ9"/>
<proteinExistence type="predicted"/>
<dbReference type="VEuPathDB" id="TriTrypDB:TvY486_1110430"/>
<sequence length="1066" mass="118563">MTHVLLYSDETTGAKSGEYVPQLRSLSRPLSQCPVFDVRIEMEKKWPSSNLFSGGGRCTAQYRDAVHLVISDNRLLVMDNDKHFYCPPCSDSINDALIQQRGSDEYSMLAIGSASGVYIVLLKDASPPHIVDDIFVETRHPVKKIISFENDRLALCYENACVGTYHVVFRDNRALEVGASHNRHPIRMLDALCSLWKTRQYQDCAYDVEEGRLLVLSSKDLTVWRRTSNGEFVVVGSVGVSKNTVSIHAICGEPYHAILILSNGSRQPVFLETTPAGKSEEARVGIHLGPIRPLPEELHIESVRIACVSPSGDILLYDARISTLVMIATAVPIYEGVYDEVEVVSTFRLSTAAFGISYLGTSIEENAGFVVYGRTGVLCHVNVRSLGLLAANLLQQGQSGVVLASLRNVGGERGAVAVVAAMSAGVYKDVLLHLLNEYLCPHVRGKTMHIAPGVRGIVCFVRRKVAVAAKLWLLPFSWSLENRLENMAEHLERLHELLENILRPGGWLDCPLNRPDLCWQNLVITSNRDFTMRSAVSTQAVLLVELLKGLGDAATLCRLYALLVRVCEKDALSVTDRLVNRVNLEQSFWATDTTSIISAMCMEVLANCGGDVLMQLRSKRYMLPARAQHALSIHTLIFEGDAEAALGYACNNFNCLRREEIMDYVTDKLEKYFPTSMPRLRLLLCWLKHDKSVLGDVLGLLDRCTVNEPMEKVKSCLRYVLQATLDTPSLIHEVTRWMENHSIEDDRVTCFAELLEEHDVILGEPQTITAVFFVCWVGRARQPHLASRGFSDIARSKQRISLSTRIKFIKLALQHNQTQSDQLVYFILLLQEELVDAIEAVLQGNAGAVSFDECHRHMATSDIEELRYLYVGERRLFELAGEYKKYGGSKVQLDILKVNPEAPDKVSADVLHDLLEHLADQGMHVVDAARNVLREYHNTYASGLPLSPLITFLAHHGEDASAIASLLQENGVSAYSVFDAFIHFLDGRCDEVSFGKGDVALVLASTVGNMPGESRGLCAAHLLERIHNLLENDHQTTQLRAGDLERLQRAEVALKCPLSVSPSIRV</sequence>
<dbReference type="EMBL" id="HE573027">
    <property type="protein sequence ID" value="CCC53559.1"/>
    <property type="molecule type" value="Genomic_DNA"/>
</dbReference>
<evidence type="ECO:0000313" key="1">
    <source>
        <dbReference type="EMBL" id="CCC53559.1"/>
    </source>
</evidence>
<reference evidence="1" key="1">
    <citation type="journal article" date="2012" name="Proc. Natl. Acad. Sci. U.S.A.">
        <title>Antigenic diversity is generated by distinct evolutionary mechanisms in African trypanosome species.</title>
        <authorList>
            <person name="Jackson A.P."/>
            <person name="Berry A."/>
            <person name="Aslett M."/>
            <person name="Allison H.C."/>
            <person name="Burton P."/>
            <person name="Vavrova-Anderson J."/>
            <person name="Brown R."/>
            <person name="Browne H."/>
            <person name="Corton N."/>
            <person name="Hauser H."/>
            <person name="Gamble J."/>
            <person name="Gilderthorp R."/>
            <person name="Marcello L."/>
            <person name="McQuillan J."/>
            <person name="Otto T.D."/>
            <person name="Quail M.A."/>
            <person name="Sanders M.J."/>
            <person name="van Tonder A."/>
            <person name="Ginger M.L."/>
            <person name="Field M.C."/>
            <person name="Barry J.D."/>
            <person name="Hertz-Fowler C."/>
            <person name="Berriman M."/>
        </authorList>
    </citation>
    <scope>NUCLEOTIDE SEQUENCE</scope>
    <source>
        <strain evidence="1">Y486</strain>
    </source>
</reference>